<keyword evidence="3" id="KW-1185">Reference proteome</keyword>
<dbReference type="AlphaFoldDB" id="A0A2I1CYX3"/>
<evidence type="ECO:0000256" key="1">
    <source>
        <dbReference type="SAM" id="Phobius"/>
    </source>
</evidence>
<dbReference type="RefSeq" id="XP_024691402.1">
    <property type="nucleotide sequence ID" value="XM_024833025.1"/>
</dbReference>
<dbReference type="VEuPathDB" id="FungiDB:P168DRAFT_191819"/>
<dbReference type="Proteomes" id="UP000234254">
    <property type="component" value="Unassembled WGS sequence"/>
</dbReference>
<accession>A0A2I1CYX3</accession>
<evidence type="ECO:0000313" key="2">
    <source>
        <dbReference type="EMBL" id="PKY02808.1"/>
    </source>
</evidence>
<protein>
    <submittedName>
        <fullName evidence="2">Uncharacterized protein</fullName>
    </submittedName>
</protein>
<feature type="transmembrane region" description="Helical" evidence="1">
    <location>
        <begin position="93"/>
        <end position="114"/>
    </location>
</feature>
<proteinExistence type="predicted"/>
<name>A0A2I1CYX3_ASPC2</name>
<sequence>METYCSSHISSSRHTPDTGVGWPCEGWQRGLPSPSPISLRPCRNEMSRRWIPAFPPSARSLIVESPARSDCRSLADVGGVFDSFCCFLFFHHFIFSISLSFFFFFFVFFFPVFLSSCDIEGARRGLHVFLFSFLFFPLSDVVRPDPSCLDPWITDLNLKTDKEYQVIVKVGFITKITNTKTTR</sequence>
<dbReference type="EMBL" id="MSFM01000009">
    <property type="protein sequence ID" value="PKY02808.1"/>
    <property type="molecule type" value="Genomic_DNA"/>
</dbReference>
<keyword evidence="1" id="KW-1133">Transmembrane helix</keyword>
<reference evidence="2" key="1">
    <citation type="submission" date="2016-12" db="EMBL/GenBank/DDBJ databases">
        <title>The genomes of Aspergillus section Nigri reveals drivers in fungal speciation.</title>
        <authorList>
            <consortium name="DOE Joint Genome Institute"/>
            <person name="Vesth T.C."/>
            <person name="Nybo J."/>
            <person name="Theobald S."/>
            <person name="Brandl J."/>
            <person name="Frisvad J.C."/>
            <person name="Nielsen K.F."/>
            <person name="Lyhne E.K."/>
            <person name="Kogle M.E."/>
            <person name="Kuo A."/>
            <person name="Riley R."/>
            <person name="Clum A."/>
            <person name="Nolan M."/>
            <person name="Lipzen A."/>
            <person name="Salamov A."/>
            <person name="Henrissat B."/>
            <person name="Wiebenga A."/>
            <person name="De vries R.P."/>
            <person name="Grigoriev I.V."/>
            <person name="Mortensen U.H."/>
            <person name="Andersen M.R."/>
            <person name="Baker S.E."/>
        </authorList>
    </citation>
    <scope>NUCLEOTIDE SEQUENCE</scope>
    <source>
        <strain evidence="2">IBT 28561</strain>
    </source>
</reference>
<keyword evidence="1" id="KW-0472">Membrane</keyword>
<evidence type="ECO:0000313" key="3">
    <source>
        <dbReference type="Proteomes" id="UP000234254"/>
    </source>
</evidence>
<comment type="caution">
    <text evidence="2">The sequence shown here is derived from an EMBL/GenBank/DDBJ whole genome shotgun (WGS) entry which is preliminary data.</text>
</comment>
<gene>
    <name evidence="2" type="ORF">P168DRAFT_191819</name>
</gene>
<organism evidence="2 3">
    <name type="scientific">Aspergillus campestris (strain IBT 28561)</name>
    <dbReference type="NCBI Taxonomy" id="1392248"/>
    <lineage>
        <taxon>Eukaryota</taxon>
        <taxon>Fungi</taxon>
        <taxon>Dikarya</taxon>
        <taxon>Ascomycota</taxon>
        <taxon>Pezizomycotina</taxon>
        <taxon>Eurotiomycetes</taxon>
        <taxon>Eurotiomycetidae</taxon>
        <taxon>Eurotiales</taxon>
        <taxon>Aspergillaceae</taxon>
        <taxon>Aspergillus</taxon>
        <taxon>Aspergillus subgen. Circumdati</taxon>
    </lineage>
</organism>
<dbReference type="GeneID" id="36540549"/>
<keyword evidence="1" id="KW-0812">Transmembrane</keyword>